<sequence length="212" mass="22946">MRLQPLSRISPRIRTVLPYHFSLQLTVLDANLKARCAHHLRVTISHVSICDIGMISFLYLHIRLFTNTVSIPAIRRNIATAARTTPGFTAACSSRHPTPAALEPAEGLCMVPDRGDSLIRHRLCAIAVANLAPCHSSGFTEQRNGIGASGGGEISYHDDAASKAEATQPARSLKLSAFLLLVFPSLFLRVTSNDEPSCLLRICAGPPHLECS</sequence>
<dbReference type="EMBL" id="ADBL01000856">
    <property type="status" value="NOT_ANNOTATED_CDS"/>
    <property type="molecule type" value="Genomic_DNA"/>
</dbReference>
<dbReference type="VEuPathDB" id="FungiDB:MAPG_03577"/>
<keyword evidence="3" id="KW-1185">Reference proteome</keyword>
<dbReference type="EnsemblFungi" id="MAPG_03577T0">
    <property type="protein sequence ID" value="MAPG_03577T0"/>
    <property type="gene ID" value="MAPG_03577"/>
</dbReference>
<accession>A0A0C4DUD7</accession>
<reference evidence="1" key="1">
    <citation type="submission" date="2010-05" db="EMBL/GenBank/DDBJ databases">
        <title>The Genome Sequence of Magnaporthe poae strain ATCC 64411.</title>
        <authorList>
            <consortium name="The Broad Institute Genome Sequencing Platform"/>
            <consortium name="Broad Institute Genome Sequencing Center for Infectious Disease"/>
            <person name="Ma L.-J."/>
            <person name="Dead R."/>
            <person name="Young S."/>
            <person name="Zeng Q."/>
            <person name="Koehrsen M."/>
            <person name="Alvarado L."/>
            <person name="Berlin A."/>
            <person name="Chapman S.B."/>
            <person name="Chen Z."/>
            <person name="Freedman E."/>
            <person name="Gellesch M."/>
            <person name="Goldberg J."/>
            <person name="Griggs A."/>
            <person name="Gujja S."/>
            <person name="Heilman E.R."/>
            <person name="Heiman D."/>
            <person name="Hepburn T."/>
            <person name="Howarth C."/>
            <person name="Jen D."/>
            <person name="Larson L."/>
            <person name="Mehta T."/>
            <person name="Neiman D."/>
            <person name="Pearson M."/>
            <person name="Roberts A."/>
            <person name="Saif S."/>
            <person name="Shea T."/>
            <person name="Shenoy N."/>
            <person name="Sisk P."/>
            <person name="Stolte C."/>
            <person name="Sykes S."/>
            <person name="Walk T."/>
            <person name="White J."/>
            <person name="Yandava C."/>
            <person name="Haas B."/>
            <person name="Nusbaum C."/>
            <person name="Birren B."/>
        </authorList>
    </citation>
    <scope>NUCLEOTIDE SEQUENCE</scope>
    <source>
        <strain evidence="1">ATCC 64411</strain>
    </source>
</reference>
<organism evidence="2 3">
    <name type="scientific">Magnaporthiopsis poae (strain ATCC 64411 / 73-15)</name>
    <name type="common">Kentucky bluegrass fungus</name>
    <name type="synonym">Magnaporthe poae</name>
    <dbReference type="NCBI Taxonomy" id="644358"/>
    <lineage>
        <taxon>Eukaryota</taxon>
        <taxon>Fungi</taxon>
        <taxon>Dikarya</taxon>
        <taxon>Ascomycota</taxon>
        <taxon>Pezizomycotina</taxon>
        <taxon>Sordariomycetes</taxon>
        <taxon>Sordariomycetidae</taxon>
        <taxon>Magnaporthales</taxon>
        <taxon>Magnaporthaceae</taxon>
        <taxon>Magnaporthiopsis</taxon>
    </lineage>
</organism>
<dbReference type="Proteomes" id="UP000011715">
    <property type="component" value="Unassembled WGS sequence"/>
</dbReference>
<evidence type="ECO:0000313" key="2">
    <source>
        <dbReference type="EnsemblFungi" id="MAPG_03577T0"/>
    </source>
</evidence>
<evidence type="ECO:0000313" key="3">
    <source>
        <dbReference type="Proteomes" id="UP000011715"/>
    </source>
</evidence>
<dbReference type="AlphaFoldDB" id="A0A0C4DUD7"/>
<evidence type="ECO:0000313" key="1">
    <source>
        <dbReference type="EMBL" id="KLU84536.1"/>
    </source>
</evidence>
<dbReference type="EMBL" id="GL876968">
    <property type="protein sequence ID" value="KLU84536.1"/>
    <property type="molecule type" value="Genomic_DNA"/>
</dbReference>
<name>A0A0C4DUD7_MAGP6</name>
<reference evidence="2" key="4">
    <citation type="journal article" date="2015" name="G3 (Bethesda)">
        <title>Genome sequences of three phytopathogenic species of the Magnaporthaceae family of fungi.</title>
        <authorList>
            <person name="Okagaki L.H."/>
            <person name="Nunes C.C."/>
            <person name="Sailsbery J."/>
            <person name="Clay B."/>
            <person name="Brown D."/>
            <person name="John T."/>
            <person name="Oh Y."/>
            <person name="Young N."/>
            <person name="Fitzgerald M."/>
            <person name="Haas B.J."/>
            <person name="Zeng Q."/>
            <person name="Young S."/>
            <person name="Adiconis X."/>
            <person name="Fan L."/>
            <person name="Levin J.Z."/>
            <person name="Mitchell T.K."/>
            <person name="Okubara P.A."/>
            <person name="Farman M.L."/>
            <person name="Kohn L.M."/>
            <person name="Birren B."/>
            <person name="Ma L.-J."/>
            <person name="Dean R.A."/>
        </authorList>
    </citation>
    <scope>NUCLEOTIDE SEQUENCE</scope>
    <source>
        <strain evidence="2">ATCC 64411 / 73-15</strain>
    </source>
</reference>
<gene>
    <name evidence="1" type="ORF">MAPG_03577</name>
</gene>
<reference evidence="3" key="2">
    <citation type="submission" date="2010-05" db="EMBL/GenBank/DDBJ databases">
        <title>The genome sequence of Magnaporthe poae strain ATCC 64411.</title>
        <authorList>
            <person name="Ma L.-J."/>
            <person name="Dead R."/>
            <person name="Young S."/>
            <person name="Zeng Q."/>
            <person name="Koehrsen M."/>
            <person name="Alvarado L."/>
            <person name="Berlin A."/>
            <person name="Chapman S.B."/>
            <person name="Chen Z."/>
            <person name="Freedman E."/>
            <person name="Gellesch M."/>
            <person name="Goldberg J."/>
            <person name="Griggs A."/>
            <person name="Gujja S."/>
            <person name="Heilman E.R."/>
            <person name="Heiman D."/>
            <person name="Hepburn T."/>
            <person name="Howarth C."/>
            <person name="Jen D."/>
            <person name="Larson L."/>
            <person name="Mehta T."/>
            <person name="Neiman D."/>
            <person name="Pearson M."/>
            <person name="Roberts A."/>
            <person name="Saif S."/>
            <person name="Shea T."/>
            <person name="Shenoy N."/>
            <person name="Sisk P."/>
            <person name="Stolte C."/>
            <person name="Sykes S."/>
            <person name="Walk T."/>
            <person name="White J."/>
            <person name="Yandava C."/>
            <person name="Haas B."/>
            <person name="Nusbaum C."/>
            <person name="Birren B."/>
        </authorList>
    </citation>
    <scope>NUCLEOTIDE SEQUENCE [LARGE SCALE GENOMIC DNA]</scope>
    <source>
        <strain evidence="3">ATCC 64411 / 73-15</strain>
    </source>
</reference>
<reference evidence="2" key="5">
    <citation type="submission" date="2015-06" db="UniProtKB">
        <authorList>
            <consortium name="EnsemblFungi"/>
        </authorList>
    </citation>
    <scope>IDENTIFICATION</scope>
    <source>
        <strain evidence="2">ATCC 64411</strain>
    </source>
</reference>
<protein>
    <submittedName>
        <fullName evidence="1 2">Uncharacterized protein</fullName>
    </submittedName>
</protein>
<reference evidence="1" key="3">
    <citation type="submission" date="2011-03" db="EMBL/GenBank/DDBJ databases">
        <title>Annotation of Magnaporthe poae ATCC 64411.</title>
        <authorList>
            <person name="Ma L.-J."/>
            <person name="Dead R."/>
            <person name="Young S.K."/>
            <person name="Zeng Q."/>
            <person name="Gargeya S."/>
            <person name="Fitzgerald M."/>
            <person name="Haas B."/>
            <person name="Abouelleil A."/>
            <person name="Alvarado L."/>
            <person name="Arachchi H.M."/>
            <person name="Berlin A."/>
            <person name="Brown A."/>
            <person name="Chapman S.B."/>
            <person name="Chen Z."/>
            <person name="Dunbar C."/>
            <person name="Freedman E."/>
            <person name="Gearin G."/>
            <person name="Gellesch M."/>
            <person name="Goldberg J."/>
            <person name="Griggs A."/>
            <person name="Gujja S."/>
            <person name="Heiman D."/>
            <person name="Howarth C."/>
            <person name="Larson L."/>
            <person name="Lui A."/>
            <person name="MacDonald P.J.P."/>
            <person name="Mehta T."/>
            <person name="Montmayeur A."/>
            <person name="Murphy C."/>
            <person name="Neiman D."/>
            <person name="Pearson M."/>
            <person name="Priest M."/>
            <person name="Roberts A."/>
            <person name="Saif S."/>
            <person name="Shea T."/>
            <person name="Shenoy N."/>
            <person name="Sisk P."/>
            <person name="Stolte C."/>
            <person name="Sykes S."/>
            <person name="Yandava C."/>
            <person name="Wortman J."/>
            <person name="Nusbaum C."/>
            <person name="Birren B."/>
        </authorList>
    </citation>
    <scope>NUCLEOTIDE SEQUENCE</scope>
    <source>
        <strain evidence="1">ATCC 64411</strain>
    </source>
</reference>
<proteinExistence type="predicted"/>